<proteinExistence type="predicted"/>
<keyword evidence="3" id="KW-1185">Reference proteome</keyword>
<organism evidence="2 3">
    <name type="scientific">Halteria grandinella</name>
    <dbReference type="NCBI Taxonomy" id="5974"/>
    <lineage>
        <taxon>Eukaryota</taxon>
        <taxon>Sar</taxon>
        <taxon>Alveolata</taxon>
        <taxon>Ciliophora</taxon>
        <taxon>Intramacronucleata</taxon>
        <taxon>Spirotrichea</taxon>
        <taxon>Stichotrichia</taxon>
        <taxon>Sporadotrichida</taxon>
        <taxon>Halteriidae</taxon>
        <taxon>Halteria</taxon>
    </lineage>
</organism>
<evidence type="ECO:0008006" key="4">
    <source>
        <dbReference type="Google" id="ProtNLM"/>
    </source>
</evidence>
<feature type="region of interest" description="Disordered" evidence="1">
    <location>
        <begin position="373"/>
        <end position="406"/>
    </location>
</feature>
<dbReference type="AlphaFoldDB" id="A0A8J8T9N1"/>
<sequence length="919" mass="107316">MYYKKSKKASLTKGFESTRSITAASPSSANMLQIMMRVGKAYEHNFNSTKQISLKDEIAQDSLEEENPNNTTIVTQLKTELKDKIILTRERFNMLKQRKRHEAQCQNGFSLDQNENGAYTSRSQVVNPLTYRSTQKGQATPLIHHHERRQTEDRYNNLRELSPTDQSDQIDRDEEAFPLQDVTPNQFSRNTGLNHQQAQSQGQVEALNLNIMCRTNLSKGSGLFKIVTPIQEGQKTSYYRSYQSMLNLQQHKTYFKFEAAKKIHDKIDVVQKASIKDAFKELLNFDGKFGDSHFLKTARPNQLPDVEETGSQGSRREKWKFVKSVVKSIEKQKKQNLTMRGALIDRTNVHLNSTSQLSRVLDAPQSPILADHVTQRQSQGKGQENQQPTGQVMKREKSAGMLSTANQYKRKRDLLPPTIPQSMRKKEQVTQRMSSAVLYQYQDDLKSDEEEFANYDERLDAMLAETHRQVEPRLDLNFSGTLPNRLLQTRCNILGDEEPQEGHSRLPMESPVGADKLMNRSRLYLNEFINQHLADENQIKASLSKLAEIKRNSRQSASKEKQNSQQASDSQLFTRSKAHEALLNLLKRKVKEDRLSQKYQLKKSFAKFANYAKKISKLEKILIQTYQRHIERTFDKIKEVSWYREERKLALESVILKKTMREYISQWKALNNKHQLAQLFLQLRNRIKIKMQRSEAFQQWKQFDEYIDQKERRSSILLSVLIKHQYKRSGFKQFKQRCQIFVRVEEGLAKLNGLFGIKLNAIGFQKLLEFQNNQSDQLLKGQVLQSLFQRRIHAYCLEGYQKWKNLTSQLQQINAQRLRMGTYLVIKPILRRKARLELGHAFKTYKRKVQMIKQIELKLKLALKTFHKINLIQTQKCFLKWQNGRQTENLPKLQLLQSQLSQEEEEQLNPLQESSLVPL</sequence>
<feature type="region of interest" description="Disordered" evidence="1">
    <location>
        <begin position="550"/>
        <end position="571"/>
    </location>
</feature>
<accession>A0A8J8T9N1</accession>
<protein>
    <recommendedName>
        <fullName evidence="4">Sfi1 spindle body domain-containing protein</fullName>
    </recommendedName>
</protein>
<dbReference type="OrthoDB" id="10687592at2759"/>
<dbReference type="Proteomes" id="UP000785679">
    <property type="component" value="Unassembled WGS sequence"/>
</dbReference>
<feature type="compositionally biased region" description="Basic and acidic residues" evidence="1">
    <location>
        <begin position="550"/>
        <end position="562"/>
    </location>
</feature>
<dbReference type="EMBL" id="RRYP01000436">
    <property type="protein sequence ID" value="TNV87439.1"/>
    <property type="molecule type" value="Genomic_DNA"/>
</dbReference>
<evidence type="ECO:0000313" key="3">
    <source>
        <dbReference type="Proteomes" id="UP000785679"/>
    </source>
</evidence>
<comment type="caution">
    <text evidence="2">The sequence shown here is derived from an EMBL/GenBank/DDBJ whole genome shotgun (WGS) entry which is preliminary data.</text>
</comment>
<evidence type="ECO:0000313" key="2">
    <source>
        <dbReference type="EMBL" id="TNV87439.1"/>
    </source>
</evidence>
<feature type="compositionally biased region" description="Polar residues" evidence="1">
    <location>
        <begin position="375"/>
        <end position="390"/>
    </location>
</feature>
<evidence type="ECO:0000256" key="1">
    <source>
        <dbReference type="SAM" id="MobiDB-lite"/>
    </source>
</evidence>
<reference evidence="2" key="1">
    <citation type="submission" date="2019-06" db="EMBL/GenBank/DDBJ databases">
        <authorList>
            <person name="Zheng W."/>
        </authorList>
    </citation>
    <scope>NUCLEOTIDE SEQUENCE</scope>
    <source>
        <strain evidence="2">QDHG01</strain>
    </source>
</reference>
<name>A0A8J8T9N1_HALGN</name>
<gene>
    <name evidence="2" type="ORF">FGO68_gene1398</name>
</gene>